<name>A0A7S8DBJ2_FUSCU</name>
<feature type="compositionally biased region" description="Polar residues" evidence="7">
    <location>
        <begin position="1412"/>
        <end position="1426"/>
    </location>
</feature>
<evidence type="ECO:0000256" key="1">
    <source>
        <dbReference type="ARBA" id="ARBA00022741"/>
    </source>
</evidence>
<dbReference type="InterPro" id="IPR011545">
    <property type="entry name" value="DEAD/DEAH_box_helicase_dom"/>
</dbReference>
<dbReference type="EMBL" id="CP064749">
    <property type="protein sequence ID" value="QPC65432.1"/>
    <property type="molecule type" value="Genomic_DNA"/>
</dbReference>
<dbReference type="Gene3D" id="3.40.50.300">
    <property type="entry name" value="P-loop containing nucleotide triphosphate hydrolases"/>
    <property type="match status" value="2"/>
</dbReference>
<dbReference type="SUPFAM" id="SSF52540">
    <property type="entry name" value="P-loop containing nucleoside triphosphate hydrolases"/>
    <property type="match status" value="2"/>
</dbReference>
<keyword evidence="1" id="KW-0547">Nucleotide-binding</keyword>
<protein>
    <recommendedName>
        <fullName evidence="13">ATP-dependent RNA helicase DRS1</fullName>
    </recommendedName>
</protein>
<dbReference type="GO" id="GO:0008195">
    <property type="term" value="F:phosphatidate phosphatase activity"/>
    <property type="evidence" value="ECO:0007669"/>
    <property type="project" value="InterPro"/>
</dbReference>
<evidence type="ECO:0000259" key="9">
    <source>
        <dbReference type="PROSITE" id="PS51194"/>
    </source>
</evidence>
<dbReference type="GO" id="GO:0003676">
    <property type="term" value="F:nucleic acid binding"/>
    <property type="evidence" value="ECO:0007669"/>
    <property type="project" value="InterPro"/>
</dbReference>
<keyword evidence="3" id="KW-0347">Helicase</keyword>
<gene>
    <name evidence="11" type="ORF">HYE67_007663</name>
</gene>
<dbReference type="PANTHER" id="PTHR28208">
    <property type="entry name" value="PHOSPHATIDATE PHOSPHATASE APP1"/>
    <property type="match status" value="1"/>
</dbReference>
<dbReference type="InterPro" id="IPR000629">
    <property type="entry name" value="RNA-helicase_DEAD-box_CS"/>
</dbReference>
<proteinExistence type="predicted"/>
<dbReference type="Pfam" id="PF09949">
    <property type="entry name" value="APP1_cat"/>
    <property type="match status" value="1"/>
</dbReference>
<evidence type="ECO:0000256" key="4">
    <source>
        <dbReference type="ARBA" id="ARBA00022840"/>
    </source>
</evidence>
<feature type="domain" description="Helicase C-terminal" evidence="9">
    <location>
        <begin position="492"/>
        <end position="649"/>
    </location>
</feature>
<keyword evidence="4" id="KW-0067">ATP-binding</keyword>
<evidence type="ECO:0000259" key="8">
    <source>
        <dbReference type="PROSITE" id="PS51192"/>
    </source>
</evidence>
<feature type="compositionally biased region" description="Acidic residues" evidence="7">
    <location>
        <begin position="221"/>
        <end position="234"/>
    </location>
</feature>
<feature type="domain" description="DEAD-box RNA helicase Q" evidence="10">
    <location>
        <begin position="257"/>
        <end position="285"/>
    </location>
</feature>
<accession>A0A7S8DBJ2</accession>
<evidence type="ECO:0000256" key="5">
    <source>
        <dbReference type="PROSITE-ProRule" id="PRU00552"/>
    </source>
</evidence>
<sequence length="1643" mass="181285">MAPSQKRKPADDFIFTIDDDDDELPIEEEEVVAQPPKKKAKTAKKSKKSKRDASPEEDDNEDAVEGIWGFNDDDDGAMDSDFEFGGDEAANDNGVEDFEGWGFEGAKKGMRVEKAGVDLDEIIRRRREKKLGKSTENATVEDKADDAEAETMDVDLDDDDDEVLADDAFGMNVASDAEESGDEKEEDEEEEAESGVEVEDDDEAASDNDSVATPTNHPDDDASDASDDEEDAEEEAKRKAFFAPEEENNPDKKATASSFQTMSLSRPIMRGLASVGFTKPTPIQAKSIPIALMGKDVVGGAETGSGKTGAFILPILERLLYRPKKIPTTRVVVLLPTRELAIQCHAVATKLAAFTDIKFTLAVGGLSLKAQELELKLRPDVIIATPGRFIDHMRNSASFSVDTVEILVLDEADRMLEDGFAEELNEILTTLPKSRQTMLFSATMTSSVDRLISIGLNRPARVMVNSQKKTVTTLVQEFVRLRPGREDKRMGYLAHVCKNLYKERVIIFFRQKKDAHRARIIFGLLGLSCAELHGSMNQTQRISSVEDFRDGKVAYLLATDLASRGLDIKGVDTVINYEAPQSLDIYVHRVGRTARAGRKGVALTIAAESDRKVVKAAVKAGKAQGAKIVSRQLDSGEVDALQTQIDDMDDEIDEIMEEEKEEKQLAHVEMQVKKGENMIQHEAEIKGRPRRTWFESEHDKKKSKQAGRDELNGMREEMKKKTGKLSNKDKKRLDLKQLRAEGGGEWRKGKNSEAEMKARHKEAKAKSQAKKAGDKGSAPKSKGKPKGKGDRYRERLLNFHLNTLPHLKHTFQSRVYRYILERQHNMMGYGSARATSPGDGERGFRRKRLAAMAGNLYRSGQAAVTEIKESYAQTRAGPAAAGHENHGRIHIPGAFPDVAITVHGDDQMVLFPSYAKQHTKQDWSDMAAHDPDAPPGSIKDEGFWRQEWERAEDERAIVDVDVRGWIYTPHTGPMTRRNRILIGLARQLSGIPAPRADQAYSPGTGLPRSHLQLHEEKKEQEKIDAEARRIEQVGQREKQVAYQGGFSEKTPDNDDPLTDSFYYPSRGGNRSPDSAPSSPTMPARTATASSTNTSELSESDLILANANLMARIAPFMTNPSVALPITFFFYNDTKSQSKTVMTNDAGHFVIRAALDFVPTHVRVLADEDLSAVQEIKVIEPYGVSLISDIDDTVKKSNISAGAKEIFRNTFIRDLADLSVEGVKEWYNKMAKMGVSIHYCSNSPWQLFPVLASFFKIHGLPPGSLHLKQYSGMLQGIFEPVAERKRSTLNRLLRDFPERMFILVGDSGEADLEVYTELALSNPGRILAVFIRDVTTPEETAFFSSGFDFGRPKTAGASNGPSRSVSRTPSYQSLAPSGYRTERNLSAGPTMGTLIDFSDEPRTKVDRNGALAQVQSSIAKGASTTDLNGRKPAPPRPAKPVALRSAKSIPDLNKGLSRQNSDEIPPPPPPRRPGVQTRETAPSHPLKQIHNSSQQSSAQSRSGSASSGGGPPPPPPRRRGTPSSITESNQNPRLPPRPTQTSANLDVDYDPLPPSANPPTSFGSMTGYRSDGNTSTGGSPNMGPQAVNKKLELWRRRLARAHEQLDGLGVSLYTWRRGNDVIAEAEGIVKQALADMDRKRRMNR</sequence>
<keyword evidence="2" id="KW-0378">Hydrolase</keyword>
<dbReference type="PROSITE" id="PS51194">
    <property type="entry name" value="HELICASE_CTER"/>
    <property type="match status" value="1"/>
</dbReference>
<feature type="compositionally biased region" description="Acidic residues" evidence="7">
    <location>
        <begin position="71"/>
        <end position="98"/>
    </location>
</feature>
<feature type="region of interest" description="Disordered" evidence="7">
    <location>
        <begin position="1352"/>
        <end position="1397"/>
    </location>
</feature>
<evidence type="ECO:0000259" key="10">
    <source>
        <dbReference type="PROSITE" id="PS51195"/>
    </source>
</evidence>
<dbReference type="SMART" id="SM00487">
    <property type="entry name" value="DEXDc"/>
    <property type="match status" value="1"/>
</dbReference>
<evidence type="ECO:0000256" key="2">
    <source>
        <dbReference type="ARBA" id="ARBA00022801"/>
    </source>
</evidence>
<dbReference type="InterPro" id="IPR014014">
    <property type="entry name" value="RNA_helicase_DEAD_Q_motif"/>
</dbReference>
<evidence type="ECO:0000256" key="3">
    <source>
        <dbReference type="ARBA" id="ARBA00022806"/>
    </source>
</evidence>
<feature type="region of interest" description="Disordered" evidence="7">
    <location>
        <begin position="678"/>
        <end position="791"/>
    </location>
</feature>
<feature type="region of interest" description="Disordered" evidence="7">
    <location>
        <begin position="1"/>
        <end position="98"/>
    </location>
</feature>
<reference evidence="11" key="1">
    <citation type="submission" date="2020-11" db="EMBL/GenBank/DDBJ databases">
        <title>The chromosome-scale genome resource for two endophytic Fusarium species: F. culmorum and F. pseudograminearum.</title>
        <authorList>
            <person name="Yuan Z."/>
        </authorList>
    </citation>
    <scope>NUCLEOTIDE SEQUENCE</scope>
    <source>
        <strain evidence="11">Class2-1B</strain>
    </source>
</reference>
<feature type="compositionally biased region" description="Acidic residues" evidence="7">
    <location>
        <begin position="176"/>
        <end position="206"/>
    </location>
</feature>
<feature type="region of interest" description="Disordered" evidence="7">
    <location>
        <begin position="1032"/>
        <end position="1096"/>
    </location>
</feature>
<dbReference type="InterPro" id="IPR052935">
    <property type="entry name" value="Mg2+_PAP"/>
</dbReference>
<evidence type="ECO:0000256" key="7">
    <source>
        <dbReference type="SAM" id="MobiDB-lite"/>
    </source>
</evidence>
<dbReference type="InterPro" id="IPR027417">
    <property type="entry name" value="P-loop_NTPase"/>
</dbReference>
<dbReference type="InterPro" id="IPR001650">
    <property type="entry name" value="Helicase_C-like"/>
</dbReference>
<keyword evidence="6" id="KW-0175">Coiled coil</keyword>
<dbReference type="PROSITE" id="PS51195">
    <property type="entry name" value="Q_MOTIF"/>
    <property type="match status" value="1"/>
</dbReference>
<dbReference type="Pfam" id="PF00270">
    <property type="entry name" value="DEAD"/>
    <property type="match status" value="1"/>
</dbReference>
<dbReference type="GO" id="GO:0003724">
    <property type="term" value="F:RNA helicase activity"/>
    <property type="evidence" value="ECO:0007669"/>
    <property type="project" value="InterPro"/>
</dbReference>
<feature type="compositionally biased region" description="Low complexity" evidence="7">
    <location>
        <begin position="1085"/>
        <end position="1096"/>
    </location>
</feature>
<feature type="compositionally biased region" description="Acidic residues" evidence="7">
    <location>
        <begin position="143"/>
        <end position="165"/>
    </location>
</feature>
<dbReference type="PROSITE" id="PS51192">
    <property type="entry name" value="HELICASE_ATP_BIND_1"/>
    <property type="match status" value="1"/>
</dbReference>
<feature type="compositionally biased region" description="Acidic residues" evidence="7">
    <location>
        <begin position="17"/>
        <end position="31"/>
    </location>
</feature>
<feature type="domain" description="Helicase ATP-binding" evidence="8">
    <location>
        <begin position="288"/>
        <end position="462"/>
    </location>
</feature>
<dbReference type="PROSITE" id="PS00039">
    <property type="entry name" value="DEAD_ATP_HELICASE"/>
    <property type="match status" value="1"/>
</dbReference>
<dbReference type="SMART" id="SM00490">
    <property type="entry name" value="HELICc"/>
    <property type="match status" value="1"/>
</dbReference>
<evidence type="ECO:0008006" key="13">
    <source>
        <dbReference type="Google" id="ProtNLM"/>
    </source>
</evidence>
<dbReference type="PANTHER" id="PTHR28208:SF3">
    <property type="entry name" value="PHOSPHATIDATE PHOSPHATASE APP1"/>
    <property type="match status" value="1"/>
</dbReference>
<evidence type="ECO:0000256" key="6">
    <source>
        <dbReference type="SAM" id="Coils"/>
    </source>
</evidence>
<organism evidence="11 12">
    <name type="scientific">Fusarium culmorum</name>
    <dbReference type="NCBI Taxonomy" id="5516"/>
    <lineage>
        <taxon>Eukaryota</taxon>
        <taxon>Fungi</taxon>
        <taxon>Dikarya</taxon>
        <taxon>Ascomycota</taxon>
        <taxon>Pezizomycotina</taxon>
        <taxon>Sordariomycetes</taxon>
        <taxon>Hypocreomycetidae</taxon>
        <taxon>Hypocreales</taxon>
        <taxon>Nectriaceae</taxon>
        <taxon>Fusarium</taxon>
    </lineage>
</organism>
<feature type="region of interest" description="Disordered" evidence="7">
    <location>
        <begin position="1412"/>
        <end position="1583"/>
    </location>
</feature>
<feature type="compositionally biased region" description="Acidic residues" evidence="7">
    <location>
        <begin position="55"/>
        <end position="64"/>
    </location>
</feature>
<feature type="compositionally biased region" description="Polar residues" evidence="7">
    <location>
        <begin position="1355"/>
        <end position="1374"/>
    </location>
</feature>
<feature type="short sequence motif" description="Q motif" evidence="5">
    <location>
        <begin position="257"/>
        <end position="285"/>
    </location>
</feature>
<feature type="compositionally biased region" description="Polar residues" evidence="7">
    <location>
        <begin position="1071"/>
        <end position="1080"/>
    </location>
</feature>
<dbReference type="InterPro" id="IPR019236">
    <property type="entry name" value="APP1_cat"/>
</dbReference>
<feature type="compositionally biased region" description="Basic and acidic residues" evidence="7">
    <location>
        <begin position="678"/>
        <end position="757"/>
    </location>
</feature>
<feature type="compositionally biased region" description="Low complexity" evidence="7">
    <location>
        <begin position="1491"/>
        <end position="1504"/>
    </location>
</feature>
<dbReference type="GO" id="GO:0005524">
    <property type="term" value="F:ATP binding"/>
    <property type="evidence" value="ECO:0007669"/>
    <property type="project" value="UniProtKB-KW"/>
</dbReference>
<feature type="compositionally biased region" description="Basic residues" evidence="7">
    <location>
        <begin position="36"/>
        <end position="50"/>
    </location>
</feature>
<dbReference type="InterPro" id="IPR014001">
    <property type="entry name" value="Helicase_ATP-bd"/>
</dbReference>
<feature type="coiled-coil region" evidence="6">
    <location>
        <begin position="638"/>
        <end position="665"/>
    </location>
</feature>
<evidence type="ECO:0000313" key="12">
    <source>
        <dbReference type="Proteomes" id="UP000663297"/>
    </source>
</evidence>
<dbReference type="CDD" id="cd17947">
    <property type="entry name" value="DEADc_DDX27"/>
    <property type="match status" value="1"/>
</dbReference>
<dbReference type="GO" id="GO:0030479">
    <property type="term" value="C:actin cortical patch"/>
    <property type="evidence" value="ECO:0007669"/>
    <property type="project" value="TreeGrafter"/>
</dbReference>
<feature type="compositionally biased region" description="Basic residues" evidence="7">
    <location>
        <begin position="758"/>
        <end position="769"/>
    </location>
</feature>
<dbReference type="CDD" id="cd18787">
    <property type="entry name" value="SF2_C_DEAD"/>
    <property type="match status" value="1"/>
</dbReference>
<feature type="region of interest" description="Disordered" evidence="7">
    <location>
        <begin position="126"/>
        <end position="259"/>
    </location>
</feature>
<dbReference type="Pfam" id="PF00271">
    <property type="entry name" value="Helicase_C"/>
    <property type="match status" value="1"/>
</dbReference>
<evidence type="ECO:0000313" key="11">
    <source>
        <dbReference type="EMBL" id="QPC65432.1"/>
    </source>
</evidence>
<dbReference type="Proteomes" id="UP000663297">
    <property type="component" value="Chromosome 3"/>
</dbReference>